<evidence type="ECO:0000313" key="2">
    <source>
        <dbReference type="EMBL" id="MFC5638532.1"/>
    </source>
</evidence>
<sequence>MRRLKHGYTNRTVGDGARVDKTYDGPDAALRLTRERTPLTRLRGRIPVPPVLRTTARTLTLGFVPVCTDRS</sequence>
<dbReference type="RefSeq" id="WP_381029500.1">
    <property type="nucleotide sequence ID" value="NZ_JBHSNY010000013.1"/>
</dbReference>
<evidence type="ECO:0000256" key="1">
    <source>
        <dbReference type="SAM" id="MobiDB-lite"/>
    </source>
</evidence>
<comment type="caution">
    <text evidence="2">The sequence shown here is derived from an EMBL/GenBank/DDBJ whole genome shotgun (WGS) entry which is preliminary data.</text>
</comment>
<feature type="region of interest" description="Disordered" evidence="1">
    <location>
        <begin position="1"/>
        <end position="20"/>
    </location>
</feature>
<keyword evidence="3" id="KW-1185">Reference proteome</keyword>
<name>A0ABW0UY20_9ACTN</name>
<dbReference type="EMBL" id="JBHSNY010000013">
    <property type="protein sequence ID" value="MFC5638532.1"/>
    <property type="molecule type" value="Genomic_DNA"/>
</dbReference>
<proteinExistence type="predicted"/>
<reference evidence="3" key="1">
    <citation type="journal article" date="2019" name="Int. J. Syst. Evol. Microbiol.">
        <title>The Global Catalogue of Microorganisms (GCM) 10K type strain sequencing project: providing services to taxonomists for standard genome sequencing and annotation.</title>
        <authorList>
            <consortium name="The Broad Institute Genomics Platform"/>
            <consortium name="The Broad Institute Genome Sequencing Center for Infectious Disease"/>
            <person name="Wu L."/>
            <person name="Ma J."/>
        </authorList>
    </citation>
    <scope>NUCLEOTIDE SEQUENCE [LARGE SCALE GENOMIC DNA]</scope>
    <source>
        <strain evidence="3">CGMCC 4.7248</strain>
    </source>
</reference>
<protein>
    <submittedName>
        <fullName evidence="2">Uncharacterized protein</fullName>
    </submittedName>
</protein>
<evidence type="ECO:0000313" key="3">
    <source>
        <dbReference type="Proteomes" id="UP001596154"/>
    </source>
</evidence>
<organism evidence="2 3">
    <name type="scientific">Streptomyces bullii</name>
    <dbReference type="NCBI Taxonomy" id="349910"/>
    <lineage>
        <taxon>Bacteria</taxon>
        <taxon>Bacillati</taxon>
        <taxon>Actinomycetota</taxon>
        <taxon>Actinomycetes</taxon>
        <taxon>Kitasatosporales</taxon>
        <taxon>Streptomycetaceae</taxon>
        <taxon>Streptomyces</taxon>
    </lineage>
</organism>
<dbReference type="Proteomes" id="UP001596154">
    <property type="component" value="Unassembled WGS sequence"/>
</dbReference>
<gene>
    <name evidence="2" type="ORF">ACFPZJ_33180</name>
</gene>
<accession>A0ABW0UY20</accession>